<dbReference type="Proteomes" id="UP000011713">
    <property type="component" value="Unassembled WGS sequence"/>
</dbReference>
<sequence length="76" mass="8320">MGVFLDYGGVNFGSPFLLSINFFTNTFFTDSLTRPLLSTISQLQSSYVSKPFPYQVIVGASGTGRHPEIRLVTVPS</sequence>
<reference evidence="2" key="1">
    <citation type="journal article" date="2010" name="Science">
        <title>Signatures of adaptation to obligate biotrophy in the Hyaloperonospora arabidopsidis genome.</title>
        <authorList>
            <person name="Baxter L."/>
            <person name="Tripathy S."/>
            <person name="Ishaque N."/>
            <person name="Boot N."/>
            <person name="Cabral A."/>
            <person name="Kemen E."/>
            <person name="Thines M."/>
            <person name="Ah-Fong A."/>
            <person name="Anderson R."/>
            <person name="Badejoko W."/>
            <person name="Bittner-Eddy P."/>
            <person name="Boore J.L."/>
            <person name="Chibucos M.C."/>
            <person name="Coates M."/>
            <person name="Dehal P."/>
            <person name="Delehaunty K."/>
            <person name="Dong S."/>
            <person name="Downton P."/>
            <person name="Dumas B."/>
            <person name="Fabro G."/>
            <person name="Fronick C."/>
            <person name="Fuerstenberg S.I."/>
            <person name="Fulton L."/>
            <person name="Gaulin E."/>
            <person name="Govers F."/>
            <person name="Hughes L."/>
            <person name="Humphray S."/>
            <person name="Jiang R.H."/>
            <person name="Judelson H."/>
            <person name="Kamoun S."/>
            <person name="Kyung K."/>
            <person name="Meijer H."/>
            <person name="Minx P."/>
            <person name="Morris P."/>
            <person name="Nelson J."/>
            <person name="Phuntumart V."/>
            <person name="Qutob D."/>
            <person name="Rehmany A."/>
            <person name="Rougon-Cardoso A."/>
            <person name="Ryden P."/>
            <person name="Torto-Alalibo T."/>
            <person name="Studholme D."/>
            <person name="Wang Y."/>
            <person name="Win J."/>
            <person name="Wood J."/>
            <person name="Clifton S.W."/>
            <person name="Rogers J."/>
            <person name="Van den Ackerveken G."/>
            <person name="Jones J.D."/>
            <person name="McDowell J.M."/>
            <person name="Beynon J."/>
            <person name="Tyler B.M."/>
        </authorList>
    </citation>
    <scope>NUCLEOTIDE SEQUENCE [LARGE SCALE GENOMIC DNA]</scope>
    <source>
        <strain evidence="2">Emoy2</strain>
    </source>
</reference>
<dbReference type="AlphaFoldDB" id="M4BTW6"/>
<reference evidence="1" key="2">
    <citation type="submission" date="2015-06" db="UniProtKB">
        <authorList>
            <consortium name="EnsemblProtists"/>
        </authorList>
    </citation>
    <scope>IDENTIFICATION</scope>
    <source>
        <strain evidence="1">Emoy2</strain>
    </source>
</reference>
<evidence type="ECO:0000313" key="2">
    <source>
        <dbReference type="Proteomes" id="UP000011713"/>
    </source>
</evidence>
<dbReference type="EMBL" id="JH597877">
    <property type="status" value="NOT_ANNOTATED_CDS"/>
    <property type="molecule type" value="Genomic_DNA"/>
</dbReference>
<dbReference type="HOGENOM" id="CLU_2659798_0_0_1"/>
<protein>
    <submittedName>
        <fullName evidence="1">Uncharacterized protein</fullName>
    </submittedName>
</protein>
<dbReference type="InParanoid" id="M4BTW6"/>
<dbReference type="VEuPathDB" id="FungiDB:HpaG809903"/>
<proteinExistence type="predicted"/>
<evidence type="ECO:0000313" key="1">
    <source>
        <dbReference type="EnsemblProtists" id="HpaP809903"/>
    </source>
</evidence>
<name>M4BTW6_HYAAE</name>
<accession>M4BTW6</accession>
<dbReference type="EnsemblProtists" id="HpaT809903">
    <property type="protein sequence ID" value="HpaP809903"/>
    <property type="gene ID" value="HpaG809903"/>
</dbReference>
<organism evidence="1 2">
    <name type="scientific">Hyaloperonospora arabidopsidis (strain Emoy2)</name>
    <name type="common">Downy mildew agent</name>
    <name type="synonym">Peronospora arabidopsidis</name>
    <dbReference type="NCBI Taxonomy" id="559515"/>
    <lineage>
        <taxon>Eukaryota</taxon>
        <taxon>Sar</taxon>
        <taxon>Stramenopiles</taxon>
        <taxon>Oomycota</taxon>
        <taxon>Peronosporomycetes</taxon>
        <taxon>Peronosporales</taxon>
        <taxon>Peronosporaceae</taxon>
        <taxon>Hyaloperonospora</taxon>
    </lineage>
</organism>
<keyword evidence="2" id="KW-1185">Reference proteome</keyword>